<dbReference type="EMBL" id="LR861803">
    <property type="protein sequence ID" value="CAD1786045.1"/>
    <property type="molecule type" value="Genomic_DNA"/>
</dbReference>
<proteinExistence type="predicted"/>
<protein>
    <submittedName>
        <fullName evidence="2">Uncharacterized protein</fullName>
    </submittedName>
</protein>
<evidence type="ECO:0000313" key="3">
    <source>
        <dbReference type="Proteomes" id="UP000515493"/>
    </source>
</evidence>
<dbReference type="EMBL" id="LR824641">
    <property type="protein sequence ID" value="CAD0309487.1"/>
    <property type="molecule type" value="Genomic_DNA"/>
</dbReference>
<reference evidence="2 3" key="1">
    <citation type="submission" date="2020-07" db="EMBL/GenBank/DDBJ databases">
        <authorList>
            <person name="Teixeira M."/>
        </authorList>
    </citation>
    <scope>NUCLEOTIDE SEQUENCE [LARGE SCALE GENOMIC DNA]</scope>
    <source>
        <strain evidence="2">1</strain>
        <strain evidence="1">Xanthomonas sp. CPBF 367</strain>
    </source>
</reference>
<dbReference type="KEGG" id="xeu:XSP_000131"/>
<accession>A0A8E4GC63</accession>
<evidence type="ECO:0000313" key="1">
    <source>
        <dbReference type="EMBL" id="CAD0309487.1"/>
    </source>
</evidence>
<dbReference type="GeneID" id="79387483"/>
<organism evidence="2 3">
    <name type="scientific">Xanthomonas euroxanthea</name>
    <dbReference type="NCBI Taxonomy" id="2259622"/>
    <lineage>
        <taxon>Bacteria</taxon>
        <taxon>Pseudomonadati</taxon>
        <taxon>Pseudomonadota</taxon>
        <taxon>Gammaproteobacteria</taxon>
        <taxon>Lysobacterales</taxon>
        <taxon>Lysobacteraceae</taxon>
        <taxon>Xanthomonas</taxon>
    </lineage>
</organism>
<dbReference type="RefSeq" id="WP_147421286.1">
    <property type="nucleotide sequence ID" value="NZ_LR861803.1"/>
</dbReference>
<dbReference type="Proteomes" id="UP000515493">
    <property type="component" value="Chromosome"/>
</dbReference>
<dbReference type="AlphaFoldDB" id="A0A8E4GC63"/>
<gene>
    <name evidence="2" type="ORF">XSP_000131</name>
</gene>
<name>A0A8E4GC63_9XANT</name>
<evidence type="ECO:0000313" key="2">
    <source>
        <dbReference type="EMBL" id="CAD1786045.1"/>
    </source>
</evidence>
<sequence length="228" mass="25682">MKKKTLEQLSLEELASIHLDIYDTPKSLAVGYVRSCIGGLITEIKQSRGRECTRIFSPLYGSFALLDQIGTCYTNKSIQPCPNANACGIKKALYYFCNMQYDSDEMKALYGLRNSLMHDGSILYRGRYESGRWKGPYHHFILGSDNQNIVELPPTPWDGDLEKLTSAHRTKINQRAFTDLAINAVSVARQLLENGNLGFSLVEGKIELYYRYLFHIVPNENANSAAAV</sequence>